<feature type="compositionally biased region" description="Polar residues" evidence="3">
    <location>
        <begin position="2935"/>
        <end position="2960"/>
    </location>
</feature>
<evidence type="ECO:0008006" key="6">
    <source>
        <dbReference type="Google" id="ProtNLM"/>
    </source>
</evidence>
<sequence length="3070" mass="348137">MSTQLSFKDVIDSNDPKTVENFLNNKQSWVNVGDMSKVLQYCLEGKKNVDIFKLIFDRLKNEIKDKAISKNGNSILFLALDAGKDYFEVFKNYENVNWSILDKNGNSLLHHALSLKDVSEESLDFLYEKLGGNACLFKINDNSENALHSATNLKNLKWCLEKCKTTDKIKSLLYSVNNVGETPAVKLLKNKDLLSDKASFKEIISSLSQNEYDFLKTDNNEQNAISLAVQNNYDVLLKPFLSDNSHIEERTAIAFSAIEHGKNNLLESLAIKDKGDFIVKNYKELIEKCPRRFANFVANDQSILSDYIKLYGTKDGRFTSDELFNLFSEIMYLAIDHANYDSANKCFEKYKLSKNYALFYQKDLVILDLLERQNSAGNTPLDYAYKNNPEMFAKLVAKSPQLKIDATLRGNRTQEPYQINQKEEISSDIANLFTSTNNPGWYDTGGILASLADLTIEESPKIFVQPGTYDQQRSLSNELKGVSEHDEDVIYIRRNPIDKEGNSSPHWVVFYFFKNEERKCNLLVVDPYGANEPSTVIKEATKGIVDNIYVSTTKIQVEGDTKSCGPISSEVARAIYSQKEKLKELLRENGQIDIKEILPNGLIGDAKGTGRINYGKGFESFNCSKIRNAHVQIAQAIDKITFDTIPSQASLQRILIGEGNSLAEQTVTLGHDSIEDIFNMCQDNNEDKKKVVSILADKAITDETLDEEITSLLSQDEAKVNQQQIEELDQVLGKEQFKSIREKLSDQASQLNSEQKKRIGQIREEFELSLTNNVQQKYKVDNSLLYKFLCSVSVGDIGKFLDSKQITKENGDLCKAVFTAARNGDLSRLEAFINYDNGIIYQEDASGKSLLEVAAENFHPKIVQYIIHKHNEIYRNQDGKTADEVSFLGFVDNINNRKDQWAKDLARELEKVLRKKDFNKSDGLKIDSIFSPYTNNKEQEKEAKDLNTDNYGNLSSYADIIKSGNEEKFKAALEKIDPKYNLRSLLNSNGHNLITLTAALGRPDHWQEIEKAYSKVEGRTAISASLDNISSIGSPIQAAIIADNLSMYNHFLNAKNGFKVDRQYGIEKNNVLHTILQSNKAELLNDILFKFKDNNKSLVKALQQVNKDNKNPLDLALEKGHYGFFEKALDVVVSCENGVIRDSLIANDCGLIKSAISFGNERVIERVFDLQDKYNEKIKNKEDQLNLLNYNNRYDKKNRLEQSGLLNLACEHNNVHTANHILELLKEKNKTLDKVLVNALTASISKDSNKKEIFDLLFGQGIDFETFSERFITPIHKAAECGNTYALQYFINKFPKNNILNLQDKDGKTPLHLAVSNGNRKVVEFLIENGADFDKQDDKDITPFELALEDNRFSDICIDLLKHNPKATTPLYRAISSGNEKLIEALIDQNYWILDQRNGKTALKLALGNGINRDLTAKIADKSIENFKKLNEKSQKTLLELGFLNDIVRGIYEKKLKDQEVNQFTKLQLVKKAGEINKFIKSQVEKDRSLLSVTNQGTTLLHDIIGSNNSYLFANIEDIIEHDAITKKSGELEETALHAAVRSGNAYIVNTILEKIGDGENIKLAVNEYDAKGYTPLQTAAKLGYKEIYHLLKERGGNLKSKTKAGDSIAHLLILSAMKDRTDSGYEYQELLKGYPELTRYVNNEGSGLLATAAKRTDRDEAPKIIKQLLENEFKHKKNQLTEEDAVKLLSNAISSNNFAAVQEIVFDNMKEKIPLASKIANAIAGYGTDTTFKTRARRTVAYTIDQNSQEHINNISKTKVLSQSIKEVLSDTEEKKQSLLQNALNFLHIKAQKGSSDKVGVDTLFNFLVKDQGSYTSSKDDLFLVEEEVKISSARKNIFVQQEELNREFNAFPKKREYESWKEEADNLYKSHAELSDDIFELEVKLVIFKVINQGVSVEDVNNQAYLSYFIQYPEREEKAGHRQLVWETIEKVFQDKKFFDVQQYGQTLAKLQPNQQQNFIYLKAEEIGQSYQKLYSSKNECFKQIRELDNKIVGYERNSKNLHRLKISQDVFYTNCKNLNGKSIADRIFTSNESLFLKEVILGNEDLWDPRFVDSEGNTLLHKLAQMVEKDNTLTDYIQPLIDQGFSLTRKNSEGKSAKDIFVDVFSKIDNKKEIYLFTEIAKAEEQIHELFDRGLNALLESGSVDNLAKIVHSDEKGCKKYYGTLFNPFHSVVSSCFNGDLSNDYLFKKKLSCFKKLLESNDLRSALDKTDEKRCNFLHRAIEEATVNYSGSDANKMLEHILLDVARGLNGNRNLKLCNELFFKQRNSNGDNVVEALSKVEDSLNIFKKLEKEFGKNTFTDECDLNLILVNAVNSKNSDLFEHVIEKYALNRFRTPSEDEQPPLHAAVMSGDQKAVLAVLKSGANINQINSNGRTAAHELLIFLRDNPDSQKHIDLVNYLTSHGAFLGPYQEENKERGEISEVIESMEGEIKENVLFTIARGRSDFYDMKHKLLNEASNFIRLKNKDSPLKLDLDISGSVVFSKINNGTFKSSQFLNSDVCKSNHLTTSYFDIDGCKGYVQKSAGGKRNYVIFEDGISEGNSGKIHHPTKIKVWLSKENSITVLVSADGTVEPAEISNKVMGVEIKDNLSEYETRSGEFKKDHEKYKRYIEKLWKKVDSQGEYKNEVYIGGIPLKEALMRGRWRDRSVQKEKQTQNKEQERIQKSPESNHSRKNSKGDEMGETIEDARIDQLDVNQQLQSKSNNATIAAADSNMSPKKSSTGVAGGEQGKSTQLEINDEKRGNFLESIDQHVKEMAKGFKDIADTVEKNQISNKLKSELEQRLAQPNKGLKKLNPREYYISPETKERLGDLLGSEIDSQYLENKISSKINSQVSNNQEVKNAQSQQIEKLNDERKKNFYDGVSKAIKGIEEGLEGIVVELNKENCYEAIRKVTEALKNTMDVVEESQISNSKEQKSEKELKNATKKMELNLNPINHNGNVSPNTPDSGYVSTASSPSQEEKGTWDSYESEKDSYKSEKQKDNRLLGKSEIYNKAKLIMVEEYKPELNEIQMVRQKLTPAKNTKNHMGSKVKAMFNEQGIDYNNGQDLNMKNKSSIPSIINNGQGRVR</sequence>
<feature type="compositionally biased region" description="Polar residues" evidence="3">
    <location>
        <begin position="2710"/>
        <end position="2725"/>
    </location>
</feature>
<feature type="repeat" description="ANK" evidence="1">
    <location>
        <begin position="2342"/>
        <end position="2374"/>
    </location>
</feature>
<feature type="compositionally biased region" description="Basic and acidic residues" evidence="3">
    <location>
        <begin position="2961"/>
        <end position="2984"/>
    </location>
</feature>
<proteinExistence type="predicted"/>
<dbReference type="InterPro" id="IPR002110">
    <property type="entry name" value="Ankyrin_rpt"/>
</dbReference>
<feature type="region of interest" description="Disordered" evidence="3">
    <location>
        <begin position="2647"/>
        <end position="2683"/>
    </location>
</feature>
<dbReference type="SMART" id="SM00248">
    <property type="entry name" value="ANK"/>
    <property type="match status" value="17"/>
</dbReference>
<feature type="region of interest" description="Disordered" evidence="3">
    <location>
        <begin position="2710"/>
        <end position="2741"/>
    </location>
</feature>
<feature type="repeat" description="ANK" evidence="1">
    <location>
        <begin position="1306"/>
        <end position="1338"/>
    </location>
</feature>
<evidence type="ECO:0000256" key="3">
    <source>
        <dbReference type="SAM" id="MobiDB-lite"/>
    </source>
</evidence>
<feature type="coiled-coil region" evidence="2">
    <location>
        <begin position="1164"/>
        <end position="1191"/>
    </location>
</feature>
<reference evidence="4 5" key="1">
    <citation type="journal article" date="2021" name="Microb. Ecol.">
        <title>Candidatus Mesenet longicola: Novel Endosymbionts of Brontispa longissima that Induce Cytoplasmic Incompatibility.</title>
        <authorList>
            <person name="Takano S."/>
            <person name="Gotoh Y."/>
            <person name="Hayashi T."/>
        </authorList>
    </citation>
    <scope>NUCLEOTIDE SEQUENCE [LARGE SCALE GENOMIC DNA]</scope>
    <source>
        <strain evidence="4">L5</strain>
    </source>
</reference>
<dbReference type="Gene3D" id="1.25.40.20">
    <property type="entry name" value="Ankyrin repeat-containing domain"/>
    <property type="match status" value="5"/>
</dbReference>
<protein>
    <recommendedName>
        <fullName evidence="6">Ankyrin repeat protein</fullName>
    </recommendedName>
</protein>
<dbReference type="Proteomes" id="UP000637906">
    <property type="component" value="Unassembled WGS sequence"/>
</dbReference>
<gene>
    <name evidence="4" type="ORF">sL5_06280</name>
</gene>
<feature type="region of interest" description="Disordered" evidence="3">
    <location>
        <begin position="2934"/>
        <end position="2984"/>
    </location>
</feature>
<keyword evidence="5" id="KW-1185">Reference proteome</keyword>
<dbReference type="InterPro" id="IPR036770">
    <property type="entry name" value="Ankyrin_rpt-contain_sf"/>
</dbReference>
<dbReference type="EMBL" id="BNGU01000023">
    <property type="protein sequence ID" value="GHM59635.1"/>
    <property type="molecule type" value="Genomic_DNA"/>
</dbReference>
<feature type="repeat" description="ANK" evidence="1">
    <location>
        <begin position="1572"/>
        <end position="1604"/>
    </location>
</feature>
<feature type="coiled-coil region" evidence="2">
    <location>
        <begin position="1980"/>
        <end position="2007"/>
    </location>
</feature>
<evidence type="ECO:0000256" key="2">
    <source>
        <dbReference type="SAM" id="Coils"/>
    </source>
</evidence>
<evidence type="ECO:0000313" key="4">
    <source>
        <dbReference type="EMBL" id="GHM59635.1"/>
    </source>
</evidence>
<dbReference type="PANTHER" id="PTHR24121">
    <property type="entry name" value="NO MECHANORECEPTOR POTENTIAL C, ISOFORM D-RELATED"/>
    <property type="match status" value="1"/>
</dbReference>
<keyword evidence="2" id="KW-0175">Coiled coil</keyword>
<comment type="caution">
    <text evidence="4">The sequence shown here is derived from an EMBL/GenBank/DDBJ whole genome shotgun (WGS) entry which is preliminary data.</text>
</comment>
<dbReference type="Pfam" id="PF12796">
    <property type="entry name" value="Ank_2"/>
    <property type="match status" value="2"/>
</dbReference>
<evidence type="ECO:0000313" key="5">
    <source>
        <dbReference type="Proteomes" id="UP000637906"/>
    </source>
</evidence>
<dbReference type="PROSITE" id="PS50297">
    <property type="entry name" value="ANK_REP_REGION"/>
    <property type="match status" value="3"/>
</dbReference>
<dbReference type="SUPFAM" id="SSF48403">
    <property type="entry name" value="Ankyrin repeat"/>
    <property type="match status" value="4"/>
</dbReference>
<name>A0A8J3HVF1_9RICK</name>
<accession>A0A8J3HVF1</accession>
<feature type="region of interest" description="Disordered" evidence="3">
    <location>
        <begin position="3048"/>
        <end position="3070"/>
    </location>
</feature>
<dbReference type="PANTHER" id="PTHR24121:SF23">
    <property type="entry name" value="NO MECHANORECEPTOR POTENTIAL C, ISOFORM H"/>
    <property type="match status" value="1"/>
</dbReference>
<dbReference type="PROSITE" id="PS50088">
    <property type="entry name" value="ANK_REPEAT"/>
    <property type="match status" value="3"/>
</dbReference>
<organism evidence="4 5">
    <name type="scientific">Candidatus Mesenet longicola</name>
    <dbReference type="NCBI Taxonomy" id="1892558"/>
    <lineage>
        <taxon>Bacteria</taxon>
        <taxon>Pseudomonadati</taxon>
        <taxon>Pseudomonadota</taxon>
        <taxon>Alphaproteobacteria</taxon>
        <taxon>Rickettsiales</taxon>
        <taxon>Anaplasmataceae</taxon>
        <taxon>Candidatus Mesenet</taxon>
    </lineage>
</organism>
<keyword evidence="1" id="KW-0040">ANK repeat</keyword>
<evidence type="ECO:0000256" key="1">
    <source>
        <dbReference type="PROSITE-ProRule" id="PRU00023"/>
    </source>
</evidence>